<dbReference type="Gene3D" id="3.30.70.330">
    <property type="match status" value="1"/>
</dbReference>
<feature type="compositionally biased region" description="Basic and acidic residues" evidence="3">
    <location>
        <begin position="192"/>
        <end position="204"/>
    </location>
</feature>
<feature type="compositionally biased region" description="Low complexity" evidence="3">
    <location>
        <begin position="115"/>
        <end position="129"/>
    </location>
</feature>
<feature type="region of interest" description="Disordered" evidence="3">
    <location>
        <begin position="308"/>
        <end position="337"/>
    </location>
</feature>
<protein>
    <recommendedName>
        <fullName evidence="4">RRM domain-containing protein</fullName>
    </recommendedName>
</protein>
<proteinExistence type="predicted"/>
<feature type="region of interest" description="Disordered" evidence="3">
    <location>
        <begin position="155"/>
        <end position="233"/>
    </location>
</feature>
<feature type="region of interest" description="Disordered" evidence="3">
    <location>
        <begin position="18"/>
        <end position="141"/>
    </location>
</feature>
<evidence type="ECO:0000313" key="5">
    <source>
        <dbReference type="EMBL" id="KAK9845770.1"/>
    </source>
</evidence>
<evidence type="ECO:0000256" key="3">
    <source>
        <dbReference type="SAM" id="MobiDB-lite"/>
    </source>
</evidence>
<dbReference type="InterPro" id="IPR000504">
    <property type="entry name" value="RRM_dom"/>
</dbReference>
<evidence type="ECO:0000259" key="4">
    <source>
        <dbReference type="PROSITE" id="PS50102"/>
    </source>
</evidence>
<dbReference type="PANTHER" id="PTHR48025">
    <property type="entry name" value="OS02G0815200 PROTEIN"/>
    <property type="match status" value="1"/>
</dbReference>
<feature type="compositionally biased region" description="Low complexity" evidence="3">
    <location>
        <begin position="345"/>
        <end position="355"/>
    </location>
</feature>
<evidence type="ECO:0000256" key="2">
    <source>
        <dbReference type="PROSITE-ProRule" id="PRU00176"/>
    </source>
</evidence>
<dbReference type="InterPro" id="IPR050502">
    <property type="entry name" value="Euk_RNA-bind_prot"/>
</dbReference>
<dbReference type="PROSITE" id="PS50102">
    <property type="entry name" value="RRM"/>
    <property type="match status" value="1"/>
</dbReference>
<dbReference type="PANTHER" id="PTHR48025:SF1">
    <property type="entry name" value="RRM DOMAIN-CONTAINING PROTEIN"/>
    <property type="match status" value="1"/>
</dbReference>
<comment type="caution">
    <text evidence="5">The sequence shown here is derived from an EMBL/GenBank/DDBJ whole genome shotgun (WGS) entry which is preliminary data.</text>
</comment>
<feature type="region of interest" description="Disordered" evidence="3">
    <location>
        <begin position="345"/>
        <end position="364"/>
    </location>
</feature>
<dbReference type="Pfam" id="PF00076">
    <property type="entry name" value="RRM_1"/>
    <property type="match status" value="1"/>
</dbReference>
<dbReference type="GO" id="GO:0003729">
    <property type="term" value="F:mRNA binding"/>
    <property type="evidence" value="ECO:0007669"/>
    <property type="project" value="TreeGrafter"/>
</dbReference>
<dbReference type="SMART" id="SM00360">
    <property type="entry name" value="RRM"/>
    <property type="match status" value="1"/>
</dbReference>
<dbReference type="AlphaFoldDB" id="A0AAW1SIV2"/>
<reference evidence="5 6" key="1">
    <citation type="journal article" date="2024" name="Nat. Commun.">
        <title>Phylogenomics reveals the evolutionary origins of lichenization in chlorophyte algae.</title>
        <authorList>
            <person name="Puginier C."/>
            <person name="Libourel C."/>
            <person name="Otte J."/>
            <person name="Skaloud P."/>
            <person name="Haon M."/>
            <person name="Grisel S."/>
            <person name="Petersen M."/>
            <person name="Berrin J.G."/>
            <person name="Delaux P.M."/>
            <person name="Dal Grande F."/>
            <person name="Keller J."/>
        </authorList>
    </citation>
    <scope>NUCLEOTIDE SEQUENCE [LARGE SCALE GENOMIC DNA]</scope>
    <source>
        <strain evidence="5 6">SAG 245.80</strain>
    </source>
</reference>
<evidence type="ECO:0000313" key="6">
    <source>
        <dbReference type="Proteomes" id="UP001445335"/>
    </source>
</evidence>
<keyword evidence="6" id="KW-1185">Reference proteome</keyword>
<sequence length="374" mass="38122">MPTEAELALQRKFELLRKKKEEKLRQQQAGAGAKAPPVGSAPSQGGAPVRAAAPAAHSRPAAAAPAPAAKEGTAHERALKALQAARSSAVPRAGVAGASQRRPGPDAAAGSQGRPAAEGAHANAMAAPPSTSAAETEAPKLSAVEAAKRALASQAHTAAAASAGAGRARPALKRPTVQRPAPPPRAAPAAEGPRRAQDAARPPEDGEAPATVKRARTEPDVAARPGPAAQQNNEATLFVGDLPPGFGAEDVEALFGGFAAVAGARVIGTQCYAFVEFESAEEAEGVLEQVGRNPLVVAGRSLRVSRAHSHMPDWKRGPPLAGPPRGRGEPQGFEHPKVREARAAARALASAPAERPGMDCGPPPERELVCYSDI</sequence>
<evidence type="ECO:0000256" key="1">
    <source>
        <dbReference type="ARBA" id="ARBA00022884"/>
    </source>
</evidence>
<keyword evidence="1 2" id="KW-0694">RNA-binding</keyword>
<dbReference type="InterPro" id="IPR012677">
    <property type="entry name" value="Nucleotide-bd_a/b_plait_sf"/>
</dbReference>
<feature type="compositionally biased region" description="Low complexity" evidence="3">
    <location>
        <begin position="155"/>
        <end position="169"/>
    </location>
</feature>
<dbReference type="InterPro" id="IPR035979">
    <property type="entry name" value="RBD_domain_sf"/>
</dbReference>
<feature type="compositionally biased region" description="Basic and acidic residues" evidence="3">
    <location>
        <begin position="326"/>
        <end position="337"/>
    </location>
</feature>
<feature type="compositionally biased region" description="Low complexity" evidence="3">
    <location>
        <begin position="26"/>
        <end position="69"/>
    </location>
</feature>
<feature type="domain" description="RRM" evidence="4">
    <location>
        <begin position="235"/>
        <end position="309"/>
    </location>
</feature>
<dbReference type="Proteomes" id="UP001445335">
    <property type="component" value="Unassembled WGS sequence"/>
</dbReference>
<gene>
    <name evidence="5" type="ORF">WJX81_002068</name>
</gene>
<name>A0AAW1SIV2_9CHLO</name>
<dbReference type="EMBL" id="JALJOU010000002">
    <property type="protein sequence ID" value="KAK9845770.1"/>
    <property type="molecule type" value="Genomic_DNA"/>
</dbReference>
<dbReference type="SUPFAM" id="SSF54928">
    <property type="entry name" value="RNA-binding domain, RBD"/>
    <property type="match status" value="1"/>
</dbReference>
<organism evidence="5 6">
    <name type="scientific">Elliptochloris bilobata</name>
    <dbReference type="NCBI Taxonomy" id="381761"/>
    <lineage>
        <taxon>Eukaryota</taxon>
        <taxon>Viridiplantae</taxon>
        <taxon>Chlorophyta</taxon>
        <taxon>core chlorophytes</taxon>
        <taxon>Trebouxiophyceae</taxon>
        <taxon>Trebouxiophyceae incertae sedis</taxon>
        <taxon>Elliptochloris clade</taxon>
        <taxon>Elliptochloris</taxon>
    </lineage>
</organism>
<accession>A0AAW1SIV2</accession>